<sequence length="198" mass="22659">MFIAGVELTQHVKAMNRDIDSVLKDYLAPIPLLLQRAQMRQLLLYQEAMIAINQVEEPDNESTSLLYSNIRENISKKVKFGTIILVAKTCVQVAIEENVIPELTGLIEFIIKYRRSTELNIEKVHSLGNEIQEPLSISNPEYHKPRGCPPNHLKSSTEKNSVQQVSSSSKTCRYCLEKGHNVRGYKQYKLDLFKKENN</sequence>
<feature type="region of interest" description="Disordered" evidence="1">
    <location>
        <begin position="138"/>
        <end position="165"/>
    </location>
</feature>
<dbReference type="Proteomes" id="UP000789901">
    <property type="component" value="Unassembled WGS sequence"/>
</dbReference>
<organism evidence="2 3">
    <name type="scientific">Gigaspora margarita</name>
    <dbReference type="NCBI Taxonomy" id="4874"/>
    <lineage>
        <taxon>Eukaryota</taxon>
        <taxon>Fungi</taxon>
        <taxon>Fungi incertae sedis</taxon>
        <taxon>Mucoromycota</taxon>
        <taxon>Glomeromycotina</taxon>
        <taxon>Glomeromycetes</taxon>
        <taxon>Diversisporales</taxon>
        <taxon>Gigasporaceae</taxon>
        <taxon>Gigaspora</taxon>
    </lineage>
</organism>
<protein>
    <submittedName>
        <fullName evidence="2">39025_t:CDS:1</fullName>
    </submittedName>
</protein>
<proteinExistence type="predicted"/>
<evidence type="ECO:0000313" key="2">
    <source>
        <dbReference type="EMBL" id="CAG8740890.1"/>
    </source>
</evidence>
<comment type="caution">
    <text evidence="2">The sequence shown here is derived from an EMBL/GenBank/DDBJ whole genome shotgun (WGS) entry which is preliminary data.</text>
</comment>
<dbReference type="EMBL" id="CAJVQB010010545">
    <property type="protein sequence ID" value="CAG8740890.1"/>
    <property type="molecule type" value="Genomic_DNA"/>
</dbReference>
<name>A0ABN7V7P5_GIGMA</name>
<gene>
    <name evidence="2" type="ORF">GMARGA_LOCUS15368</name>
</gene>
<evidence type="ECO:0000256" key="1">
    <source>
        <dbReference type="SAM" id="MobiDB-lite"/>
    </source>
</evidence>
<reference evidence="2 3" key="1">
    <citation type="submission" date="2021-06" db="EMBL/GenBank/DDBJ databases">
        <authorList>
            <person name="Kallberg Y."/>
            <person name="Tangrot J."/>
            <person name="Rosling A."/>
        </authorList>
    </citation>
    <scope>NUCLEOTIDE SEQUENCE [LARGE SCALE GENOMIC DNA]</scope>
    <source>
        <strain evidence="2 3">120-4 pot B 10/14</strain>
    </source>
</reference>
<accession>A0ABN7V7P5</accession>
<evidence type="ECO:0000313" key="3">
    <source>
        <dbReference type="Proteomes" id="UP000789901"/>
    </source>
</evidence>
<keyword evidence="3" id="KW-1185">Reference proteome</keyword>